<organism evidence="2 3">
    <name type="scientific">Ketobacter alkanivorans</name>
    <dbReference type="NCBI Taxonomy" id="1917421"/>
    <lineage>
        <taxon>Bacteria</taxon>
        <taxon>Pseudomonadati</taxon>
        <taxon>Pseudomonadota</taxon>
        <taxon>Gammaproteobacteria</taxon>
        <taxon>Pseudomonadales</taxon>
        <taxon>Ketobacteraceae</taxon>
        <taxon>Ketobacter</taxon>
    </lineage>
</organism>
<feature type="region of interest" description="Disordered" evidence="1">
    <location>
        <begin position="25"/>
        <end position="54"/>
    </location>
</feature>
<evidence type="ECO:0000256" key="1">
    <source>
        <dbReference type="SAM" id="MobiDB-lite"/>
    </source>
</evidence>
<sequence>MNNKHKAALAAISLTSALLYYTTSNQHPSQTRDTPEPAIATESTHANNNPTANTVKDLWDWDNLELPEGASATASSSTDADTQFDIQKIHDALQALRVDSYGDIITDDLALAALNQAFQHGRITLDEQSMTKFLTIIRAALPNQTGDQAAEIAKNYHDYLQARSDLFAYVSAKDQQAAIEDIIALQSLYLGNQVARDLFRTENANAHYMMAAFEVEQDESLTLAEKQARQEALTEQYAGDQHGIEHWQSRYQQFKAEKAILEEAGYSSAETKRQIYELLNYHFSEDEQKRLAQLNLWH</sequence>
<proteinExistence type="predicted"/>
<gene>
    <name evidence="2" type="ORF">Kalk_08835</name>
</gene>
<dbReference type="AlphaFoldDB" id="A0A2K9LJK3"/>
<dbReference type="SUPFAM" id="SSF158855">
    <property type="entry name" value="Lipase chaperone-like"/>
    <property type="match status" value="1"/>
</dbReference>
<evidence type="ECO:0000313" key="2">
    <source>
        <dbReference type="EMBL" id="AUM12518.1"/>
    </source>
</evidence>
<dbReference type="EMBL" id="CP022684">
    <property type="protein sequence ID" value="AUM12518.1"/>
    <property type="molecule type" value="Genomic_DNA"/>
</dbReference>
<dbReference type="Proteomes" id="UP000235116">
    <property type="component" value="Chromosome"/>
</dbReference>
<reference evidence="3" key="1">
    <citation type="submission" date="2017-08" db="EMBL/GenBank/DDBJ databases">
        <title>Direct submision.</title>
        <authorList>
            <person name="Kim S.-J."/>
            <person name="Rhee S.-K."/>
        </authorList>
    </citation>
    <scope>NUCLEOTIDE SEQUENCE [LARGE SCALE GENOMIC DNA]</scope>
    <source>
        <strain evidence="3">GI5</strain>
    </source>
</reference>
<protein>
    <submittedName>
        <fullName evidence="2">Uncharacterized protein</fullName>
    </submittedName>
</protein>
<keyword evidence="3" id="KW-1185">Reference proteome</keyword>
<dbReference type="KEGG" id="kak:Kalk_08835"/>
<accession>A0A2K9LJK3</accession>
<evidence type="ECO:0000313" key="3">
    <source>
        <dbReference type="Proteomes" id="UP000235116"/>
    </source>
</evidence>
<name>A0A2K9LJK3_9GAMM</name>
<feature type="compositionally biased region" description="Polar residues" evidence="1">
    <location>
        <begin position="41"/>
        <end position="54"/>
    </location>
</feature>